<evidence type="ECO:0000313" key="2">
    <source>
        <dbReference type="Proteomes" id="UP000252519"/>
    </source>
</evidence>
<organism evidence="1 2">
    <name type="scientific">Ancylostoma caninum</name>
    <name type="common">Dog hookworm</name>
    <dbReference type="NCBI Taxonomy" id="29170"/>
    <lineage>
        <taxon>Eukaryota</taxon>
        <taxon>Metazoa</taxon>
        <taxon>Ecdysozoa</taxon>
        <taxon>Nematoda</taxon>
        <taxon>Chromadorea</taxon>
        <taxon>Rhabditida</taxon>
        <taxon>Rhabditina</taxon>
        <taxon>Rhabditomorpha</taxon>
        <taxon>Strongyloidea</taxon>
        <taxon>Ancylostomatidae</taxon>
        <taxon>Ancylostomatinae</taxon>
        <taxon>Ancylostoma</taxon>
    </lineage>
</organism>
<evidence type="ECO:0008006" key="3">
    <source>
        <dbReference type="Google" id="ProtNLM"/>
    </source>
</evidence>
<reference evidence="1 2" key="1">
    <citation type="submission" date="2014-10" db="EMBL/GenBank/DDBJ databases">
        <title>Draft genome of the hookworm Ancylostoma caninum.</title>
        <authorList>
            <person name="Mitreva M."/>
        </authorList>
    </citation>
    <scope>NUCLEOTIDE SEQUENCE [LARGE SCALE GENOMIC DNA]</scope>
    <source>
        <strain evidence="1 2">Baltimore</strain>
    </source>
</reference>
<protein>
    <recommendedName>
        <fullName evidence="3">CUB domain-containing protein</fullName>
    </recommendedName>
</protein>
<dbReference type="OrthoDB" id="5819035at2759"/>
<keyword evidence="2" id="KW-1185">Reference proteome</keyword>
<gene>
    <name evidence="1" type="ORF">ANCCAN_04754</name>
</gene>
<accession>A0A368GXU8</accession>
<dbReference type="STRING" id="29170.A0A368GXU8"/>
<proteinExistence type="predicted"/>
<evidence type="ECO:0000313" key="1">
    <source>
        <dbReference type="EMBL" id="RCN49181.1"/>
    </source>
</evidence>
<dbReference type="EMBL" id="JOJR01000037">
    <property type="protein sequence ID" value="RCN49181.1"/>
    <property type="molecule type" value="Genomic_DNA"/>
</dbReference>
<dbReference type="Proteomes" id="UP000252519">
    <property type="component" value="Unassembled WGS sequence"/>
</dbReference>
<sequence length="133" mass="14615">MFAGPLCQNRNGGRGPQGECGASLQADSEWHSFEIRIGDGSEDFHEAHECFWLFTAPLNRRVQLHVSWIQDCFEDCGALGVEIFVHGFATGGIKICCEDDSEGKVFTASGEAAAVRVYTMALFADAEIAYRYV</sequence>
<comment type="caution">
    <text evidence="1">The sequence shown here is derived from an EMBL/GenBank/DDBJ whole genome shotgun (WGS) entry which is preliminary data.</text>
</comment>
<name>A0A368GXU8_ANCCA</name>
<dbReference type="AlphaFoldDB" id="A0A368GXU8"/>